<dbReference type="GO" id="GO:0005634">
    <property type="term" value="C:nucleus"/>
    <property type="evidence" value="ECO:0007669"/>
    <property type="project" value="TreeGrafter"/>
</dbReference>
<evidence type="ECO:0000256" key="1">
    <source>
        <dbReference type="ARBA" id="ARBA00022737"/>
    </source>
</evidence>
<evidence type="ECO:0000256" key="4">
    <source>
        <dbReference type="ARBA" id="ARBA00023159"/>
    </source>
</evidence>
<dbReference type="AlphaFoldDB" id="A0A667YNH9"/>
<name>A0A667YNH9_9TELE</name>
<dbReference type="PROSITE" id="PS50088">
    <property type="entry name" value="ANK_REPEAT"/>
    <property type="match status" value="2"/>
</dbReference>
<keyword evidence="5" id="KW-0804">Transcription</keyword>
<dbReference type="GO" id="GO:0003677">
    <property type="term" value="F:DNA binding"/>
    <property type="evidence" value="ECO:0007669"/>
    <property type="project" value="InterPro"/>
</dbReference>
<evidence type="ECO:0000256" key="3">
    <source>
        <dbReference type="ARBA" id="ARBA00023043"/>
    </source>
</evidence>
<dbReference type="Pfam" id="PF12796">
    <property type="entry name" value="Ank_2"/>
    <property type="match status" value="1"/>
</dbReference>
<reference evidence="9" key="1">
    <citation type="submission" date="2019-06" db="EMBL/GenBank/DDBJ databases">
        <authorList>
            <consortium name="Wellcome Sanger Institute Data Sharing"/>
        </authorList>
    </citation>
    <scope>NUCLEOTIDE SEQUENCE [LARGE SCALE GENOMIC DNA]</scope>
</reference>
<proteinExistence type="predicted"/>
<dbReference type="InterPro" id="IPR002110">
    <property type="entry name" value="Ankyrin_rpt"/>
</dbReference>
<dbReference type="Proteomes" id="UP000472263">
    <property type="component" value="Chromosome 13"/>
</dbReference>
<dbReference type="SMART" id="SM00248">
    <property type="entry name" value="ANK"/>
    <property type="match status" value="3"/>
</dbReference>
<evidence type="ECO:0000256" key="5">
    <source>
        <dbReference type="ARBA" id="ARBA00023163"/>
    </source>
</evidence>
<dbReference type="PROSITE" id="PS52003">
    <property type="entry name" value="OCA"/>
    <property type="match status" value="1"/>
</dbReference>
<dbReference type="PANTHER" id="PTHR24124:SF8">
    <property type="entry name" value="OCA DOMAIN-CONTAINING PROTEIN"/>
    <property type="match status" value="1"/>
</dbReference>
<keyword evidence="3 6" id="KW-0040">ANK repeat</keyword>
<dbReference type="Gene3D" id="1.25.40.20">
    <property type="entry name" value="Ankyrin repeat-containing domain"/>
    <property type="match status" value="1"/>
</dbReference>
<dbReference type="InParanoid" id="A0A667YNH9"/>
<evidence type="ECO:0000313" key="9">
    <source>
        <dbReference type="Ensembl" id="ENSMMDP00005025424.1"/>
    </source>
</evidence>
<keyword evidence="10" id="KW-1185">Reference proteome</keyword>
<dbReference type="GO" id="GO:0070974">
    <property type="term" value="F:POU domain binding"/>
    <property type="evidence" value="ECO:0007669"/>
    <property type="project" value="InterPro"/>
</dbReference>
<evidence type="ECO:0000313" key="10">
    <source>
        <dbReference type="Proteomes" id="UP000472263"/>
    </source>
</evidence>
<evidence type="ECO:0000256" key="6">
    <source>
        <dbReference type="PROSITE-ProRule" id="PRU00023"/>
    </source>
</evidence>
<dbReference type="PANTHER" id="PTHR24124">
    <property type="entry name" value="ANKYRIN REPEAT FAMILY A"/>
    <property type="match status" value="1"/>
</dbReference>
<dbReference type="InterPro" id="IPR047571">
    <property type="entry name" value="OCA"/>
</dbReference>
<feature type="domain" description="OCA" evidence="8">
    <location>
        <begin position="1"/>
        <end position="18"/>
    </location>
</feature>
<feature type="repeat" description="ANK" evidence="6">
    <location>
        <begin position="305"/>
        <end position="340"/>
    </location>
</feature>
<reference evidence="9" key="3">
    <citation type="submission" date="2025-09" db="UniProtKB">
        <authorList>
            <consortium name="Ensembl"/>
        </authorList>
    </citation>
    <scope>IDENTIFICATION</scope>
</reference>
<keyword evidence="4" id="KW-0010">Activator</keyword>
<organism evidence="9 10">
    <name type="scientific">Myripristis murdjan</name>
    <name type="common">pinecone soldierfish</name>
    <dbReference type="NCBI Taxonomy" id="586833"/>
    <lineage>
        <taxon>Eukaryota</taxon>
        <taxon>Metazoa</taxon>
        <taxon>Chordata</taxon>
        <taxon>Craniata</taxon>
        <taxon>Vertebrata</taxon>
        <taxon>Euteleostomi</taxon>
        <taxon>Actinopterygii</taxon>
        <taxon>Neopterygii</taxon>
        <taxon>Teleostei</taxon>
        <taxon>Neoteleostei</taxon>
        <taxon>Acanthomorphata</taxon>
        <taxon>Holocentriformes</taxon>
        <taxon>Holocentridae</taxon>
        <taxon>Myripristis</taxon>
    </lineage>
</organism>
<feature type="compositionally biased region" description="Polar residues" evidence="7">
    <location>
        <begin position="121"/>
        <end position="133"/>
    </location>
</feature>
<dbReference type="Ensembl" id="ENSMMDT00005025961.1">
    <property type="protein sequence ID" value="ENSMMDP00005025424.1"/>
    <property type="gene ID" value="ENSMMDG00005012178.1"/>
</dbReference>
<protein>
    <submittedName>
        <fullName evidence="9">Zgc:113279</fullName>
    </submittedName>
</protein>
<sequence length="405" mass="45404">GVRVKMPVKDMLRSIRLAQGWDPQDIQVRTHPSKKRVYTCAERRISRRKPPTKSLEELAIIVEVLEEDLKTGNTCSSLPRLFSPSTLPLSPECSPEPDNRWGPEPHVYSCSLESEPERQMSRTTELGSLSSPSDEYNNSSYYHHLQSISPHQGAGYNSDESDEMIPSPQYYMSYSPGTAEYPHTFSPPHSVCASLQPSSFDLWNLNSATFFWTQLQREESQLRDVSDSVLLATDAHGRTVLHKVVCLGRRALGYAIAKRMAALNSLDIKDSQGMTALHLAAKQNQHLIVADLIHLGANINERDRSGKTCLHLSAENGYIRVLEVLKHMMKDGIYLDVEATDKYGMSVFQCTSLALTATVRELERSTCPSESRLHTLRKEQLMETLECLLQMSSYLQTAVSSSTVA</sequence>
<dbReference type="PROSITE" id="PS50297">
    <property type="entry name" value="ANK_REP_REGION"/>
    <property type="match status" value="1"/>
</dbReference>
<dbReference type="GeneTree" id="ENSGT00940000153695"/>
<dbReference type="InterPro" id="IPR036770">
    <property type="entry name" value="Ankyrin_rpt-contain_sf"/>
</dbReference>
<accession>A0A667YNH9</accession>
<evidence type="ECO:0000256" key="2">
    <source>
        <dbReference type="ARBA" id="ARBA00023015"/>
    </source>
</evidence>
<evidence type="ECO:0000256" key="7">
    <source>
        <dbReference type="SAM" id="MobiDB-lite"/>
    </source>
</evidence>
<reference evidence="9" key="2">
    <citation type="submission" date="2025-08" db="UniProtKB">
        <authorList>
            <consortium name="Ensembl"/>
        </authorList>
    </citation>
    <scope>IDENTIFICATION</scope>
</reference>
<keyword evidence="2" id="KW-0805">Transcription regulation</keyword>
<dbReference type="SUPFAM" id="SSF48403">
    <property type="entry name" value="Ankyrin repeat"/>
    <property type="match status" value="1"/>
</dbReference>
<feature type="region of interest" description="Disordered" evidence="7">
    <location>
        <begin position="113"/>
        <end position="133"/>
    </location>
</feature>
<dbReference type="GO" id="GO:0010468">
    <property type="term" value="P:regulation of gene expression"/>
    <property type="evidence" value="ECO:0007669"/>
    <property type="project" value="TreeGrafter"/>
</dbReference>
<keyword evidence="1" id="KW-0677">Repeat</keyword>
<feature type="repeat" description="ANK" evidence="6">
    <location>
        <begin position="272"/>
        <end position="304"/>
    </location>
</feature>
<evidence type="ECO:0000259" key="8">
    <source>
        <dbReference type="PROSITE" id="PS52003"/>
    </source>
</evidence>